<dbReference type="Pfam" id="PF01359">
    <property type="entry name" value="Transposase_1"/>
    <property type="match status" value="1"/>
</dbReference>
<dbReference type="Proteomes" id="UP000050761">
    <property type="component" value="Unassembled WGS sequence"/>
</dbReference>
<sequence length="90" mass="10739">MDEKYCAYDNLVRRKHWVDFDELPQPQPEPLDHDEKELPSFWWDINGRVFWELVPTGSMVDSNVFCAQLEKMSEILRSRNPRKGKIGLFL</sequence>
<dbReference type="Gene3D" id="3.30.420.10">
    <property type="entry name" value="Ribonuclease H-like superfamily/Ribonuclease H"/>
    <property type="match status" value="1"/>
</dbReference>
<evidence type="ECO:0000313" key="2">
    <source>
        <dbReference type="Proteomes" id="UP000050761"/>
    </source>
</evidence>
<name>A0A183FXC4_HELPZ</name>
<reference evidence="3" key="2">
    <citation type="submission" date="2019-09" db="UniProtKB">
        <authorList>
            <consortium name="WormBaseParasite"/>
        </authorList>
    </citation>
    <scope>IDENTIFICATION</scope>
</reference>
<dbReference type="InterPro" id="IPR001888">
    <property type="entry name" value="Transposase_1"/>
</dbReference>
<accession>A0A3P7Z6E0</accession>
<dbReference type="AlphaFoldDB" id="A0A183FXC4"/>
<accession>A0A183FXC4</accession>
<dbReference type="OrthoDB" id="9970333at2759"/>
<dbReference type="GO" id="GO:0003676">
    <property type="term" value="F:nucleic acid binding"/>
    <property type="evidence" value="ECO:0007669"/>
    <property type="project" value="InterPro"/>
</dbReference>
<reference evidence="1 2" key="1">
    <citation type="submission" date="2018-11" db="EMBL/GenBank/DDBJ databases">
        <authorList>
            <consortium name="Pathogen Informatics"/>
        </authorList>
    </citation>
    <scope>NUCLEOTIDE SEQUENCE [LARGE SCALE GENOMIC DNA]</scope>
</reference>
<evidence type="ECO:0000313" key="1">
    <source>
        <dbReference type="EMBL" id="VDO95240.1"/>
    </source>
</evidence>
<evidence type="ECO:0000313" key="3">
    <source>
        <dbReference type="WBParaSite" id="HPBE_0001319101-mRNA-1"/>
    </source>
</evidence>
<organism evidence="2 3">
    <name type="scientific">Heligmosomoides polygyrus</name>
    <name type="common">Parasitic roundworm</name>
    <dbReference type="NCBI Taxonomy" id="6339"/>
    <lineage>
        <taxon>Eukaryota</taxon>
        <taxon>Metazoa</taxon>
        <taxon>Ecdysozoa</taxon>
        <taxon>Nematoda</taxon>
        <taxon>Chromadorea</taxon>
        <taxon>Rhabditida</taxon>
        <taxon>Rhabditina</taxon>
        <taxon>Rhabditomorpha</taxon>
        <taxon>Strongyloidea</taxon>
        <taxon>Heligmosomidae</taxon>
        <taxon>Heligmosomoides</taxon>
    </lineage>
</organism>
<dbReference type="WBParaSite" id="HPBE_0001319101-mRNA-1">
    <property type="protein sequence ID" value="HPBE_0001319101-mRNA-1"/>
    <property type="gene ID" value="HPBE_0001319101"/>
</dbReference>
<keyword evidence="2" id="KW-1185">Reference proteome</keyword>
<proteinExistence type="predicted"/>
<protein>
    <submittedName>
        <fullName evidence="3">WWE domain-containing protein</fullName>
    </submittedName>
</protein>
<gene>
    <name evidence="1" type="ORF">HPBE_LOCUS13192</name>
</gene>
<dbReference type="InterPro" id="IPR036397">
    <property type="entry name" value="RNaseH_sf"/>
</dbReference>
<dbReference type="EMBL" id="UZAH01027815">
    <property type="protein sequence ID" value="VDO95240.1"/>
    <property type="molecule type" value="Genomic_DNA"/>
</dbReference>